<dbReference type="NCBIfam" id="NF001938">
    <property type="entry name" value="PRK00714.1-5"/>
    <property type="match status" value="1"/>
</dbReference>
<dbReference type="AlphaFoldDB" id="A0A2S4M5Q8"/>
<dbReference type="InterPro" id="IPR000086">
    <property type="entry name" value="NUDIX_hydrolase_dom"/>
</dbReference>
<dbReference type="OrthoDB" id="9816040at2"/>
<keyword evidence="5" id="KW-1185">Reference proteome</keyword>
<dbReference type="GO" id="GO:0006753">
    <property type="term" value="P:nucleoside phosphate metabolic process"/>
    <property type="evidence" value="ECO:0007669"/>
    <property type="project" value="TreeGrafter"/>
</dbReference>
<dbReference type="Pfam" id="PF00293">
    <property type="entry name" value="NUDIX"/>
    <property type="match status" value="1"/>
</dbReference>
<gene>
    <name evidence="4" type="ORF">CYD53_110153</name>
</gene>
<dbReference type="PROSITE" id="PS00893">
    <property type="entry name" value="NUDIX_BOX"/>
    <property type="match status" value="1"/>
</dbReference>
<dbReference type="PANTHER" id="PTHR11839">
    <property type="entry name" value="UDP/ADP-SUGAR PYROPHOSPHATASE"/>
    <property type="match status" value="1"/>
</dbReference>
<evidence type="ECO:0000259" key="3">
    <source>
        <dbReference type="PROSITE" id="PS51462"/>
    </source>
</evidence>
<dbReference type="CDD" id="cd03671">
    <property type="entry name" value="NUDIX_Ap4A_hydrolase_plant_like"/>
    <property type="match status" value="1"/>
</dbReference>
<keyword evidence="2 4" id="KW-0378">Hydrolase</keyword>
<evidence type="ECO:0000313" key="5">
    <source>
        <dbReference type="Proteomes" id="UP000236919"/>
    </source>
</evidence>
<organism evidence="4 5">
    <name type="scientific">Bosea psychrotolerans</name>
    <dbReference type="NCBI Taxonomy" id="1871628"/>
    <lineage>
        <taxon>Bacteria</taxon>
        <taxon>Pseudomonadati</taxon>
        <taxon>Pseudomonadota</taxon>
        <taxon>Alphaproteobacteria</taxon>
        <taxon>Hyphomicrobiales</taxon>
        <taxon>Boseaceae</taxon>
        <taxon>Bosea</taxon>
    </lineage>
</organism>
<dbReference type="InterPro" id="IPR015797">
    <property type="entry name" value="NUDIX_hydrolase-like_dom_sf"/>
</dbReference>
<dbReference type="GO" id="GO:0008893">
    <property type="term" value="F:guanosine-3',5'-bis(diphosphate) 3'-diphosphatase activity"/>
    <property type="evidence" value="ECO:0007669"/>
    <property type="project" value="TreeGrafter"/>
</dbReference>
<evidence type="ECO:0000256" key="2">
    <source>
        <dbReference type="ARBA" id="ARBA00022801"/>
    </source>
</evidence>
<comment type="cofactor">
    <cofactor evidence="1">
        <name>Mg(2+)</name>
        <dbReference type="ChEBI" id="CHEBI:18420"/>
    </cofactor>
</comment>
<dbReference type="InterPro" id="IPR020084">
    <property type="entry name" value="NUDIX_hydrolase_CS"/>
</dbReference>
<protein>
    <submittedName>
        <fullName evidence="4">Putative (Di)nucleoside polyphosphate hydrolase</fullName>
    </submittedName>
</protein>
<dbReference type="InterPro" id="IPR022927">
    <property type="entry name" value="RppH"/>
</dbReference>
<comment type="caution">
    <text evidence="4">The sequence shown here is derived from an EMBL/GenBank/DDBJ whole genome shotgun (WGS) entry which is preliminary data.</text>
</comment>
<accession>A0A2S4M5Q8</accession>
<evidence type="ECO:0000256" key="1">
    <source>
        <dbReference type="ARBA" id="ARBA00001946"/>
    </source>
</evidence>
<dbReference type="Proteomes" id="UP000236919">
    <property type="component" value="Unassembled WGS sequence"/>
</dbReference>
<dbReference type="GO" id="GO:0019693">
    <property type="term" value="P:ribose phosphate metabolic process"/>
    <property type="evidence" value="ECO:0007669"/>
    <property type="project" value="TreeGrafter"/>
</dbReference>
<reference evidence="4 5" key="1">
    <citation type="submission" date="2018-01" db="EMBL/GenBank/DDBJ databases">
        <title>Genomic Encyclopedia of Type Strains, Phase III (KMG-III): the genomes of soil and plant-associated and newly described type strains.</title>
        <authorList>
            <person name="Whitman W."/>
        </authorList>
    </citation>
    <scope>NUCLEOTIDE SEQUENCE [LARGE SCALE GENOMIC DNA]</scope>
    <source>
        <strain evidence="4 5">1131</strain>
    </source>
</reference>
<dbReference type="SUPFAM" id="SSF55811">
    <property type="entry name" value="Nudix"/>
    <property type="match status" value="1"/>
</dbReference>
<proteinExistence type="predicted"/>
<dbReference type="PANTHER" id="PTHR11839:SF22">
    <property type="entry name" value="NUDIX HYDROLASE 26, CHLOROPLASTIC"/>
    <property type="match status" value="1"/>
</dbReference>
<dbReference type="RefSeq" id="WP_103719414.1">
    <property type="nucleotide sequence ID" value="NZ_PQFZ01000010.1"/>
</dbReference>
<dbReference type="GO" id="GO:0034432">
    <property type="term" value="F:bis(5'-adenosyl)-pentaphosphatase activity"/>
    <property type="evidence" value="ECO:0007669"/>
    <property type="project" value="TreeGrafter"/>
</dbReference>
<dbReference type="Gene3D" id="3.90.79.10">
    <property type="entry name" value="Nucleoside Triphosphate Pyrophosphohydrolase"/>
    <property type="match status" value="1"/>
</dbReference>
<dbReference type="PROSITE" id="PS51462">
    <property type="entry name" value="NUDIX"/>
    <property type="match status" value="1"/>
</dbReference>
<dbReference type="EMBL" id="PQFZ01000010">
    <property type="protein sequence ID" value="POR50034.1"/>
    <property type="molecule type" value="Genomic_DNA"/>
</dbReference>
<name>A0A2S4M5Q8_9HYPH</name>
<sequence>MDLPYRPNVGIALFNADGLVFAGRSRSAGPEIVQPGFDWQMPQGGIDPDEDIIAAARRELAEETGVTSTTVLAVTEDWWTYDFPPYHGPAHKLCAFRGQRQRWVAFRLKGPDSEIDITRPNGDEPAEFSEWAWLPLTEMPRRIVPFKRPVYERVVQAFSRFATPHHFATPGVPTSL</sequence>
<feature type="domain" description="Nudix hydrolase" evidence="3">
    <location>
        <begin position="4"/>
        <end position="156"/>
    </location>
</feature>
<evidence type="ECO:0000313" key="4">
    <source>
        <dbReference type="EMBL" id="POR50034.1"/>
    </source>
</evidence>